<keyword evidence="10" id="KW-0902">Two-component regulatory system</keyword>
<evidence type="ECO:0000259" key="13">
    <source>
        <dbReference type="PROSITE" id="PS50109"/>
    </source>
</evidence>
<dbReference type="PROSITE" id="PS50109">
    <property type="entry name" value="HIS_KIN"/>
    <property type="match status" value="1"/>
</dbReference>
<dbReference type="InterPro" id="IPR036097">
    <property type="entry name" value="HisK_dim/P_sf"/>
</dbReference>
<dbReference type="SUPFAM" id="SSF55874">
    <property type="entry name" value="ATPase domain of HSP90 chaperone/DNA topoisomerase II/histidine kinase"/>
    <property type="match status" value="1"/>
</dbReference>
<evidence type="ECO:0000256" key="7">
    <source>
        <dbReference type="ARBA" id="ARBA00022741"/>
    </source>
</evidence>
<dbReference type="Pfam" id="PF02518">
    <property type="entry name" value="HATPase_c"/>
    <property type="match status" value="1"/>
</dbReference>
<dbReference type="GO" id="GO:0005886">
    <property type="term" value="C:plasma membrane"/>
    <property type="evidence" value="ECO:0007669"/>
    <property type="project" value="UniProtKB-SubCell"/>
</dbReference>
<feature type="transmembrane region" description="Helical" evidence="12">
    <location>
        <begin position="6"/>
        <end position="23"/>
    </location>
</feature>
<sequence length="395" mass="43287">MTTVFLWILSIAVAGLLAYLSWISRQHRRLRVLLQEAKTSLVQVEEAGGAGEAKLGAILSSMVEGVLVVDRRGGILLLNPSLRKNFMIEGAADGKKPLEVIRNVAVQDIVDRTLQGAGQVLISEEISLVVPQEKTFRVNGVPVVRSGAVEGAVLVFHDITELRRLERVRQDLVANVSHELRTPLSSIKGYAETLLEGALEDEAHARDFIQIILRDSERLSKLIDDLLDLSKIESGKMKMSFLPVKLSAVVQRCMAVLDNPARAKSIVVTCVVPPDLPLVMADEARLSQVLLNLMDNAIKYSGEKASVEVSASVSDRFVRVDVKDTGIGIPEEDLPRIFERFYRVDKARSRELGGTGLGLSIVKHIIQAHGGRVWVQSVHGRGSTFSFTLPIASPQ</sequence>
<name>A0A410P5F1_VELA1</name>
<dbReference type="Gene3D" id="3.30.565.10">
    <property type="entry name" value="Histidine kinase-like ATPase, C-terminal domain"/>
    <property type="match status" value="1"/>
</dbReference>
<dbReference type="PRINTS" id="PR00344">
    <property type="entry name" value="BCTRLSENSOR"/>
</dbReference>
<dbReference type="InterPro" id="IPR013656">
    <property type="entry name" value="PAS_4"/>
</dbReference>
<evidence type="ECO:0000256" key="2">
    <source>
        <dbReference type="ARBA" id="ARBA00004236"/>
    </source>
</evidence>
<dbReference type="InterPro" id="IPR003661">
    <property type="entry name" value="HisK_dim/P_dom"/>
</dbReference>
<dbReference type="KEGG" id="vai:BU251_06705"/>
<dbReference type="PANTHER" id="PTHR45453:SF1">
    <property type="entry name" value="PHOSPHATE REGULON SENSOR PROTEIN PHOR"/>
    <property type="match status" value="1"/>
</dbReference>
<evidence type="ECO:0000256" key="11">
    <source>
        <dbReference type="ARBA" id="ARBA00023136"/>
    </source>
</evidence>
<dbReference type="RefSeq" id="WP_128700257.1">
    <property type="nucleotide sequence ID" value="NZ_CP019384.1"/>
</dbReference>
<dbReference type="InterPro" id="IPR004358">
    <property type="entry name" value="Sig_transdc_His_kin-like_C"/>
</dbReference>
<evidence type="ECO:0000256" key="6">
    <source>
        <dbReference type="ARBA" id="ARBA00022679"/>
    </source>
</evidence>
<dbReference type="Gene3D" id="3.30.450.20">
    <property type="entry name" value="PAS domain"/>
    <property type="match status" value="1"/>
</dbReference>
<comment type="catalytic activity">
    <reaction evidence="1">
        <text>ATP + protein L-histidine = ADP + protein N-phospho-L-histidine.</text>
        <dbReference type="EC" id="2.7.13.3"/>
    </reaction>
</comment>
<evidence type="ECO:0000256" key="5">
    <source>
        <dbReference type="ARBA" id="ARBA00022553"/>
    </source>
</evidence>
<keyword evidence="12" id="KW-1133">Transmembrane helix</keyword>
<comment type="subcellular location">
    <subcellularLocation>
        <location evidence="2">Cell membrane</location>
    </subcellularLocation>
</comment>
<dbReference type="EMBL" id="CP019384">
    <property type="protein sequence ID" value="QAT17427.1"/>
    <property type="molecule type" value="Genomic_DNA"/>
</dbReference>
<dbReference type="SMART" id="SM00388">
    <property type="entry name" value="HisKA"/>
    <property type="match status" value="1"/>
</dbReference>
<dbReference type="NCBIfam" id="NF046044">
    <property type="entry name" value="PnpS"/>
    <property type="match status" value="1"/>
</dbReference>
<evidence type="ECO:0000256" key="3">
    <source>
        <dbReference type="ARBA" id="ARBA00012438"/>
    </source>
</evidence>
<proteinExistence type="predicted"/>
<dbReference type="InterPro" id="IPR005467">
    <property type="entry name" value="His_kinase_dom"/>
</dbReference>
<keyword evidence="5" id="KW-0597">Phosphoprotein</keyword>
<dbReference type="AlphaFoldDB" id="A0A410P5F1"/>
<keyword evidence="15" id="KW-1185">Reference proteome</keyword>
<dbReference type="OrthoDB" id="9813151at2"/>
<gene>
    <name evidence="14" type="ORF">BU251_06705</name>
</gene>
<keyword evidence="4" id="KW-1003">Cell membrane</keyword>
<dbReference type="CDD" id="cd00082">
    <property type="entry name" value="HisKA"/>
    <property type="match status" value="1"/>
</dbReference>
<feature type="domain" description="Histidine kinase" evidence="13">
    <location>
        <begin position="175"/>
        <end position="393"/>
    </location>
</feature>
<keyword evidence="7" id="KW-0547">Nucleotide-binding</keyword>
<dbReference type="GO" id="GO:0005524">
    <property type="term" value="F:ATP binding"/>
    <property type="evidence" value="ECO:0007669"/>
    <property type="project" value="UniProtKB-KW"/>
</dbReference>
<dbReference type="Pfam" id="PF08448">
    <property type="entry name" value="PAS_4"/>
    <property type="match status" value="1"/>
</dbReference>
<dbReference type="SMART" id="SM00387">
    <property type="entry name" value="HATPase_c"/>
    <property type="match status" value="1"/>
</dbReference>
<dbReference type="InterPro" id="IPR036890">
    <property type="entry name" value="HATPase_C_sf"/>
</dbReference>
<dbReference type="CDD" id="cd00075">
    <property type="entry name" value="HATPase"/>
    <property type="match status" value="1"/>
</dbReference>
<dbReference type="GO" id="GO:0000155">
    <property type="term" value="F:phosphorelay sensor kinase activity"/>
    <property type="evidence" value="ECO:0007669"/>
    <property type="project" value="InterPro"/>
</dbReference>
<dbReference type="FunFam" id="1.10.287.130:FF:000008">
    <property type="entry name" value="Two-component sensor histidine kinase"/>
    <property type="match status" value="1"/>
</dbReference>
<dbReference type="PANTHER" id="PTHR45453">
    <property type="entry name" value="PHOSPHATE REGULON SENSOR PROTEIN PHOR"/>
    <property type="match status" value="1"/>
</dbReference>
<keyword evidence="9" id="KW-0067">ATP-binding</keyword>
<accession>A0A410P5F1</accession>
<dbReference type="FunFam" id="3.30.565.10:FF:000006">
    <property type="entry name" value="Sensor histidine kinase WalK"/>
    <property type="match status" value="1"/>
</dbReference>
<dbReference type="InterPro" id="IPR050351">
    <property type="entry name" value="BphY/WalK/GraS-like"/>
</dbReference>
<evidence type="ECO:0000313" key="14">
    <source>
        <dbReference type="EMBL" id="QAT17427.1"/>
    </source>
</evidence>
<keyword evidence="12" id="KW-0812">Transmembrane</keyword>
<evidence type="ECO:0000256" key="8">
    <source>
        <dbReference type="ARBA" id="ARBA00022777"/>
    </source>
</evidence>
<dbReference type="Gene3D" id="1.10.287.130">
    <property type="match status" value="1"/>
</dbReference>
<keyword evidence="6" id="KW-0808">Transferase</keyword>
<reference evidence="14 15" key="1">
    <citation type="submission" date="2017-01" db="EMBL/GenBank/DDBJ databases">
        <title>First insights into the biology of 'candidatus Vampirococcus archaeovorus'.</title>
        <authorList>
            <person name="Kizina J."/>
            <person name="Jordan S."/>
            <person name="Stueber K."/>
            <person name="Reinhardt R."/>
            <person name="Harder J."/>
        </authorList>
    </citation>
    <scope>NUCLEOTIDE SEQUENCE [LARGE SCALE GENOMIC DNA]</scope>
    <source>
        <strain evidence="14 15">LiM</strain>
    </source>
</reference>
<keyword evidence="11 12" id="KW-0472">Membrane</keyword>
<organism evidence="14 15">
    <name type="scientific">Velamenicoccus archaeovorus</name>
    <dbReference type="NCBI Taxonomy" id="1930593"/>
    <lineage>
        <taxon>Bacteria</taxon>
        <taxon>Pseudomonadati</taxon>
        <taxon>Candidatus Omnitrophota</taxon>
        <taxon>Candidatus Velamenicoccus</taxon>
    </lineage>
</organism>
<evidence type="ECO:0000313" key="15">
    <source>
        <dbReference type="Proteomes" id="UP000287243"/>
    </source>
</evidence>
<evidence type="ECO:0000256" key="1">
    <source>
        <dbReference type="ARBA" id="ARBA00000085"/>
    </source>
</evidence>
<dbReference type="SUPFAM" id="SSF55785">
    <property type="entry name" value="PYP-like sensor domain (PAS domain)"/>
    <property type="match status" value="1"/>
</dbReference>
<protein>
    <recommendedName>
        <fullName evidence="3">histidine kinase</fullName>
        <ecNumber evidence="3">2.7.13.3</ecNumber>
    </recommendedName>
</protein>
<dbReference type="GO" id="GO:0016036">
    <property type="term" value="P:cellular response to phosphate starvation"/>
    <property type="evidence" value="ECO:0007669"/>
    <property type="project" value="TreeGrafter"/>
</dbReference>
<keyword evidence="8" id="KW-0418">Kinase</keyword>
<evidence type="ECO:0000256" key="12">
    <source>
        <dbReference type="SAM" id="Phobius"/>
    </source>
</evidence>
<evidence type="ECO:0000256" key="4">
    <source>
        <dbReference type="ARBA" id="ARBA00022475"/>
    </source>
</evidence>
<dbReference type="EC" id="2.7.13.3" evidence="3"/>
<dbReference type="InterPro" id="IPR003594">
    <property type="entry name" value="HATPase_dom"/>
</dbReference>
<dbReference type="SUPFAM" id="SSF47384">
    <property type="entry name" value="Homodimeric domain of signal transducing histidine kinase"/>
    <property type="match status" value="1"/>
</dbReference>
<dbReference type="Pfam" id="PF00512">
    <property type="entry name" value="HisKA"/>
    <property type="match status" value="1"/>
</dbReference>
<evidence type="ECO:0000256" key="10">
    <source>
        <dbReference type="ARBA" id="ARBA00023012"/>
    </source>
</evidence>
<dbReference type="Proteomes" id="UP000287243">
    <property type="component" value="Chromosome"/>
</dbReference>
<evidence type="ECO:0000256" key="9">
    <source>
        <dbReference type="ARBA" id="ARBA00022840"/>
    </source>
</evidence>
<dbReference type="InterPro" id="IPR035965">
    <property type="entry name" value="PAS-like_dom_sf"/>
</dbReference>
<dbReference type="GO" id="GO:0004721">
    <property type="term" value="F:phosphoprotein phosphatase activity"/>
    <property type="evidence" value="ECO:0007669"/>
    <property type="project" value="TreeGrafter"/>
</dbReference>